<accession>A0AAP5I666</accession>
<gene>
    <name evidence="5" type="ORF">G7B40_004800</name>
</gene>
<keyword evidence="6" id="KW-1185">Reference proteome</keyword>
<dbReference type="InterPro" id="IPR011990">
    <property type="entry name" value="TPR-like_helical_dom_sf"/>
</dbReference>
<dbReference type="Gene3D" id="1.25.40.10">
    <property type="entry name" value="Tetratricopeptide repeat domain"/>
    <property type="match status" value="2"/>
</dbReference>
<evidence type="ECO:0000256" key="2">
    <source>
        <dbReference type="ARBA" id="ARBA00022803"/>
    </source>
</evidence>
<evidence type="ECO:0000256" key="1">
    <source>
        <dbReference type="ARBA" id="ARBA00022737"/>
    </source>
</evidence>
<dbReference type="SMART" id="SM00028">
    <property type="entry name" value="TPR"/>
    <property type="match status" value="7"/>
</dbReference>
<sequence length="378" mass="42330">MFHKYRIYKWFDSTLKTRLVPGKRVLCVTSILLVLTGTELPGSKLLAQNVPTQDLEAASLYQQGVMRYYRKDLQTAENAFRQALERDPNVGTARNYLGNILLLQNRLDGAIQEYTEAIRINPNLCEAYYNLGLTLHKQGQTAAAITSYRQALVVNPTMVPALYNLGLGLYEQGQKQEAIATYQQAINLDSSNANAVFNLAIALQEQGQNTEAIAAYRKFLELNPKNAVAYNNIGSILALEGKTSLAIDTYIKAIQEIPNDPTAYYNLGVMLYNERNFKQAKVSFKYARDRYREQGNIAQADKVEDLVQQIAMLQRQNQVAQTPIIQSVQPKPDQSPTSQTKTPSLIDPLPPTLQQMPSQSETPLQTPGNPVYVPLSRK</sequence>
<reference evidence="6" key="1">
    <citation type="journal article" date="2021" name="Science">
        <title>Hunting the eagle killer: A cyanobacterial neurotoxin causes vacuolar myelinopathy.</title>
        <authorList>
            <person name="Breinlinger S."/>
            <person name="Phillips T.J."/>
            <person name="Haram B.N."/>
            <person name="Mares J."/>
            <person name="Martinez Yerena J.A."/>
            <person name="Hrouzek P."/>
            <person name="Sobotka R."/>
            <person name="Henderson W.M."/>
            <person name="Schmieder P."/>
            <person name="Williams S.M."/>
            <person name="Lauderdale J.D."/>
            <person name="Wilde H.D."/>
            <person name="Gerrin W."/>
            <person name="Kust A."/>
            <person name="Washington J.W."/>
            <person name="Wagner C."/>
            <person name="Geier B."/>
            <person name="Liebeke M."/>
            <person name="Enke H."/>
            <person name="Niedermeyer T.H.J."/>
            <person name="Wilde S.B."/>
        </authorList>
    </citation>
    <scope>NUCLEOTIDE SEQUENCE [LARGE SCALE GENOMIC DNA]</scope>
    <source>
        <strain evidence="6">Thurmond2011</strain>
    </source>
</reference>
<feature type="compositionally biased region" description="Polar residues" evidence="4">
    <location>
        <begin position="323"/>
        <end position="343"/>
    </location>
</feature>
<name>A0AAP5I666_9CYAN</name>
<feature type="repeat" description="TPR" evidence="3">
    <location>
        <begin position="91"/>
        <end position="124"/>
    </location>
</feature>
<feature type="compositionally biased region" description="Polar residues" evidence="4">
    <location>
        <begin position="352"/>
        <end position="368"/>
    </location>
</feature>
<dbReference type="EMBL" id="JAALHA020000001">
    <property type="protein sequence ID" value="MDR9893893.1"/>
    <property type="molecule type" value="Genomic_DNA"/>
</dbReference>
<evidence type="ECO:0000256" key="4">
    <source>
        <dbReference type="SAM" id="MobiDB-lite"/>
    </source>
</evidence>
<dbReference type="InterPro" id="IPR051685">
    <property type="entry name" value="Ycf3/AcsC/BcsC/TPR_MFPF"/>
</dbReference>
<evidence type="ECO:0000313" key="5">
    <source>
        <dbReference type="EMBL" id="MDR9893893.1"/>
    </source>
</evidence>
<protein>
    <submittedName>
        <fullName evidence="5">Tetratricopeptide repeat protein</fullName>
    </submittedName>
</protein>
<dbReference type="AlphaFoldDB" id="A0AAP5I666"/>
<dbReference type="PROSITE" id="PS50005">
    <property type="entry name" value="TPR"/>
    <property type="match status" value="6"/>
</dbReference>
<keyword evidence="2 3" id="KW-0802">TPR repeat</keyword>
<feature type="repeat" description="TPR" evidence="3">
    <location>
        <begin position="159"/>
        <end position="192"/>
    </location>
</feature>
<organism evidence="5 6">
    <name type="scientific">Aetokthonos hydrillicola Thurmond2011</name>
    <dbReference type="NCBI Taxonomy" id="2712845"/>
    <lineage>
        <taxon>Bacteria</taxon>
        <taxon>Bacillati</taxon>
        <taxon>Cyanobacteriota</taxon>
        <taxon>Cyanophyceae</taxon>
        <taxon>Nostocales</taxon>
        <taxon>Hapalosiphonaceae</taxon>
        <taxon>Aetokthonos</taxon>
    </lineage>
</organism>
<feature type="repeat" description="TPR" evidence="3">
    <location>
        <begin position="57"/>
        <end position="90"/>
    </location>
</feature>
<dbReference type="Proteomes" id="UP000667802">
    <property type="component" value="Unassembled WGS sequence"/>
</dbReference>
<dbReference type="Pfam" id="PF13414">
    <property type="entry name" value="TPR_11"/>
    <property type="match status" value="3"/>
</dbReference>
<dbReference type="RefSeq" id="WP_208344590.1">
    <property type="nucleotide sequence ID" value="NZ_CAWQFN010000517.1"/>
</dbReference>
<proteinExistence type="predicted"/>
<dbReference type="PANTHER" id="PTHR44943:SF8">
    <property type="entry name" value="TPR REPEAT-CONTAINING PROTEIN MJ0263"/>
    <property type="match status" value="1"/>
</dbReference>
<feature type="region of interest" description="Disordered" evidence="4">
    <location>
        <begin position="323"/>
        <end position="378"/>
    </location>
</feature>
<feature type="repeat" description="TPR" evidence="3">
    <location>
        <begin position="125"/>
        <end position="158"/>
    </location>
</feature>
<dbReference type="SUPFAM" id="SSF48452">
    <property type="entry name" value="TPR-like"/>
    <property type="match status" value="2"/>
</dbReference>
<dbReference type="PANTHER" id="PTHR44943">
    <property type="entry name" value="CELLULOSE SYNTHASE OPERON PROTEIN C"/>
    <property type="match status" value="1"/>
</dbReference>
<dbReference type="Pfam" id="PF13174">
    <property type="entry name" value="TPR_6"/>
    <property type="match status" value="1"/>
</dbReference>
<comment type="caution">
    <text evidence="5">The sequence shown here is derived from an EMBL/GenBank/DDBJ whole genome shotgun (WGS) entry which is preliminary data.</text>
</comment>
<evidence type="ECO:0000256" key="3">
    <source>
        <dbReference type="PROSITE-ProRule" id="PRU00339"/>
    </source>
</evidence>
<evidence type="ECO:0000313" key="6">
    <source>
        <dbReference type="Proteomes" id="UP000667802"/>
    </source>
</evidence>
<dbReference type="InterPro" id="IPR019734">
    <property type="entry name" value="TPR_rpt"/>
</dbReference>
<keyword evidence="1" id="KW-0677">Repeat</keyword>
<feature type="repeat" description="TPR" evidence="3">
    <location>
        <begin position="227"/>
        <end position="260"/>
    </location>
</feature>
<feature type="repeat" description="TPR" evidence="3">
    <location>
        <begin position="193"/>
        <end position="226"/>
    </location>
</feature>
<dbReference type="PROSITE" id="PS50293">
    <property type="entry name" value="TPR_REGION"/>
    <property type="match status" value="3"/>
</dbReference>